<evidence type="ECO:0000313" key="3">
    <source>
        <dbReference type="Proteomes" id="UP001204524"/>
    </source>
</evidence>
<dbReference type="PANTHER" id="PTHR45036">
    <property type="entry name" value="METHYLTRANSFERASE LIKE 7B"/>
    <property type="match status" value="1"/>
</dbReference>
<evidence type="ECO:0000259" key="1">
    <source>
        <dbReference type="Pfam" id="PF08241"/>
    </source>
</evidence>
<dbReference type="Pfam" id="PF08241">
    <property type="entry name" value="Methyltransf_11"/>
    <property type="match status" value="1"/>
</dbReference>
<organism evidence="2 3">
    <name type="scientific">Nocardioides pinisoli</name>
    <dbReference type="NCBI Taxonomy" id="2950279"/>
    <lineage>
        <taxon>Bacteria</taxon>
        <taxon>Bacillati</taxon>
        <taxon>Actinomycetota</taxon>
        <taxon>Actinomycetes</taxon>
        <taxon>Propionibacteriales</taxon>
        <taxon>Nocardioidaceae</taxon>
        <taxon>Nocardioides</taxon>
    </lineage>
</organism>
<comment type="caution">
    <text evidence="2">The sequence shown here is derived from an EMBL/GenBank/DDBJ whole genome shotgun (WGS) entry which is preliminary data.</text>
</comment>
<dbReference type="PANTHER" id="PTHR45036:SF1">
    <property type="entry name" value="METHYLTRANSFERASE LIKE 7A"/>
    <property type="match status" value="1"/>
</dbReference>
<dbReference type="GO" id="GO:0032259">
    <property type="term" value="P:methylation"/>
    <property type="evidence" value="ECO:0007669"/>
    <property type="project" value="UniProtKB-KW"/>
</dbReference>
<evidence type="ECO:0000313" key="2">
    <source>
        <dbReference type="EMBL" id="MCP3423745.1"/>
    </source>
</evidence>
<dbReference type="EMBL" id="JANARS010000009">
    <property type="protein sequence ID" value="MCP3423745.1"/>
    <property type="molecule type" value="Genomic_DNA"/>
</dbReference>
<protein>
    <submittedName>
        <fullName evidence="2">Class I SAM-dependent methyltransferase</fullName>
    </submittedName>
</protein>
<dbReference type="RefSeq" id="WP_254182914.1">
    <property type="nucleotide sequence ID" value="NZ_JANARS010000009.1"/>
</dbReference>
<dbReference type="SUPFAM" id="SSF53335">
    <property type="entry name" value="S-adenosyl-L-methionine-dependent methyltransferases"/>
    <property type="match status" value="1"/>
</dbReference>
<reference evidence="2 3" key="1">
    <citation type="submission" date="2022-06" db="EMBL/GenBank/DDBJ databases">
        <authorList>
            <person name="So Y."/>
        </authorList>
    </citation>
    <scope>NUCLEOTIDE SEQUENCE [LARGE SCALE GENOMIC DNA]</scope>
    <source>
        <strain evidence="2 3">STR3</strain>
    </source>
</reference>
<dbReference type="CDD" id="cd02440">
    <property type="entry name" value="AdoMet_MTases"/>
    <property type="match status" value="1"/>
</dbReference>
<keyword evidence="3" id="KW-1185">Reference proteome</keyword>
<dbReference type="Gene3D" id="3.40.50.150">
    <property type="entry name" value="Vaccinia Virus protein VP39"/>
    <property type="match status" value="1"/>
</dbReference>
<gene>
    <name evidence="2" type="ORF">NCI01_18215</name>
</gene>
<dbReference type="InterPro" id="IPR029063">
    <property type="entry name" value="SAM-dependent_MTases_sf"/>
</dbReference>
<dbReference type="InterPro" id="IPR052356">
    <property type="entry name" value="Thiol_S-MT"/>
</dbReference>
<keyword evidence="2" id="KW-0808">Transferase</keyword>
<dbReference type="GO" id="GO:0008168">
    <property type="term" value="F:methyltransferase activity"/>
    <property type="evidence" value="ECO:0007669"/>
    <property type="project" value="UniProtKB-KW"/>
</dbReference>
<keyword evidence="2" id="KW-0489">Methyltransferase</keyword>
<dbReference type="Proteomes" id="UP001204524">
    <property type="component" value="Unassembled WGS sequence"/>
</dbReference>
<proteinExistence type="predicted"/>
<feature type="domain" description="Methyltransferase type 11" evidence="1">
    <location>
        <begin position="40"/>
        <end position="133"/>
    </location>
</feature>
<sequence length="207" mass="22896">MSLRVWDEQVVPRLTELCLRAPELHELRAVTCAGLTGRVLEIGFGSGLNLRWCPPEVTSVTAIEPSDRAWGLSEERRERAGTPVERAGLDGQRLDLPDDSHDSALVTFTLCTVPDPLLALREARRVVRAGGRLHALEHGAAPEESVRRWQRRLEPVQRAVFAGCHLTRDVPGLVEAAGWHVEDLDQAYVAGTGPARPWTYVYRLVAG</sequence>
<name>A0ABT1L145_9ACTN</name>
<dbReference type="InterPro" id="IPR013216">
    <property type="entry name" value="Methyltransf_11"/>
</dbReference>
<accession>A0ABT1L145</accession>